<feature type="region of interest" description="Disordered" evidence="1">
    <location>
        <begin position="561"/>
        <end position="586"/>
    </location>
</feature>
<dbReference type="AlphaFoldDB" id="A0AAW0C554"/>
<comment type="caution">
    <text evidence="2">The sequence shown here is derived from an EMBL/GenBank/DDBJ whole genome shotgun (WGS) entry which is preliminary data.</text>
</comment>
<name>A0AAW0C554_9AGAR</name>
<feature type="region of interest" description="Disordered" evidence="1">
    <location>
        <begin position="299"/>
        <end position="334"/>
    </location>
</feature>
<feature type="compositionally biased region" description="Polar residues" evidence="1">
    <location>
        <begin position="508"/>
        <end position="524"/>
    </location>
</feature>
<reference evidence="2 3" key="1">
    <citation type="submission" date="2024-01" db="EMBL/GenBank/DDBJ databases">
        <title>A draft genome for a cacao thread blight-causing isolate of Paramarasmius palmivorus.</title>
        <authorList>
            <person name="Baruah I.K."/>
            <person name="Bukari Y."/>
            <person name="Amoako-Attah I."/>
            <person name="Meinhardt L.W."/>
            <person name="Bailey B.A."/>
            <person name="Cohen S.P."/>
        </authorList>
    </citation>
    <scope>NUCLEOTIDE SEQUENCE [LARGE SCALE GENOMIC DNA]</scope>
    <source>
        <strain evidence="2 3">GH-12</strain>
    </source>
</reference>
<evidence type="ECO:0000256" key="1">
    <source>
        <dbReference type="SAM" id="MobiDB-lite"/>
    </source>
</evidence>
<sequence length="667" mass="75034">MSQPEYCDCLARFSLRTIAAVTQYYPPHHPQSFSQALSEWDTKVSNRTPSYSLPLEFALVGWKLCRVLESPSPELLEMLSTFDPSPVVTLILLYRSEMAALDFKDIITWGKVIRDQRSYQFAERLELFWREFRIAFRPGTSPNQVFWRSFEVENTWHALDVLTGHQATILEQASTLNEPVRVKNTLILPPAASPDSMPTVPGDWIIVRLTKINGEAFRELSAGTQWNSSGGLSLLINDIKRGTMKTVSRQLVGERYLGHFRGLVIERLDIIRDILRHNKPAIPTGYTQKYHIHSDVSGRGAALDGYGNDEPSRREPVIPPVRGSDPASELSFHTKPFSEPHPFPFIHPASTHQIFQDPEPHAPHLEGPATSPLSVYPMDGRTRSLNVYRSRHSEEAPLSTPPGPEIAAFPSFPNREYDYLQPTYGYQLSHTDVDHRSYSETLASPGCGAYDRSHIPHVHSLASRLGPNVVFKDKGKGREISIGKIVLKGYRGDVDMNLRITDRNSIAVSSGENGRSMSKGNASEANPGDVRTSANANANEQKNSAGHDGTTRRYANVTHTRPNFEQQEHSSSYSQEQRSHKPKVVQSRAVRRGYWNRKGDHLTDSGYIVYAPSDQQYPPELAGYPSEDYMDPTGQIAPWVKRPELPESLPRKGRPPVRPYDSFIIHV</sequence>
<organism evidence="2 3">
    <name type="scientific">Paramarasmius palmivorus</name>
    <dbReference type="NCBI Taxonomy" id="297713"/>
    <lineage>
        <taxon>Eukaryota</taxon>
        <taxon>Fungi</taxon>
        <taxon>Dikarya</taxon>
        <taxon>Basidiomycota</taxon>
        <taxon>Agaricomycotina</taxon>
        <taxon>Agaricomycetes</taxon>
        <taxon>Agaricomycetidae</taxon>
        <taxon>Agaricales</taxon>
        <taxon>Marasmiineae</taxon>
        <taxon>Marasmiaceae</taxon>
        <taxon>Paramarasmius</taxon>
    </lineage>
</organism>
<feature type="region of interest" description="Disordered" evidence="1">
    <location>
        <begin position="508"/>
        <end position="534"/>
    </location>
</feature>
<accession>A0AAW0C554</accession>
<protein>
    <submittedName>
        <fullName evidence="2">Uncharacterized protein</fullName>
    </submittedName>
</protein>
<gene>
    <name evidence="2" type="ORF">VNI00_012674</name>
</gene>
<evidence type="ECO:0000313" key="3">
    <source>
        <dbReference type="Proteomes" id="UP001383192"/>
    </source>
</evidence>
<feature type="region of interest" description="Disordered" evidence="1">
    <location>
        <begin position="357"/>
        <end position="377"/>
    </location>
</feature>
<dbReference type="EMBL" id="JAYKXP010000060">
    <property type="protein sequence ID" value="KAK7033674.1"/>
    <property type="molecule type" value="Genomic_DNA"/>
</dbReference>
<dbReference type="Proteomes" id="UP001383192">
    <property type="component" value="Unassembled WGS sequence"/>
</dbReference>
<proteinExistence type="predicted"/>
<keyword evidence="3" id="KW-1185">Reference proteome</keyword>
<evidence type="ECO:0000313" key="2">
    <source>
        <dbReference type="EMBL" id="KAK7033674.1"/>
    </source>
</evidence>